<reference evidence="5" key="1">
    <citation type="journal article" date="2017" name="Nat. Microbiol.">
        <title>Global analysis of biosynthetic gene clusters reveals vast potential of secondary metabolite production in Penicillium species.</title>
        <authorList>
            <person name="Nielsen J.C."/>
            <person name="Grijseels S."/>
            <person name="Prigent S."/>
            <person name="Ji B."/>
            <person name="Dainat J."/>
            <person name="Nielsen K.F."/>
            <person name="Frisvad J.C."/>
            <person name="Workman M."/>
            <person name="Nielsen J."/>
        </authorList>
    </citation>
    <scope>NUCLEOTIDE SEQUENCE [LARGE SCALE GENOMIC DNA]</scope>
    <source>
        <strain evidence="5">IBT 24891</strain>
    </source>
</reference>
<dbReference type="Gene3D" id="1.10.8.10">
    <property type="entry name" value="DNA helicase RuvA subunit, C-terminal domain"/>
    <property type="match status" value="1"/>
</dbReference>
<dbReference type="AlphaFoldDB" id="A0A1V6TE94"/>
<name>A0A1V6TE94_9EURO</name>
<dbReference type="Pfam" id="PF00789">
    <property type="entry name" value="UBX"/>
    <property type="match status" value="1"/>
</dbReference>
<feature type="compositionally biased region" description="Acidic residues" evidence="2">
    <location>
        <begin position="527"/>
        <end position="541"/>
    </location>
</feature>
<dbReference type="Proteomes" id="UP000191285">
    <property type="component" value="Unassembled WGS sequence"/>
</dbReference>
<dbReference type="PANTHER" id="PTHR23322:SF1">
    <property type="entry name" value="FAS-ASSOCIATED FACTOR 2"/>
    <property type="match status" value="1"/>
</dbReference>
<feature type="region of interest" description="Disordered" evidence="2">
    <location>
        <begin position="339"/>
        <end position="413"/>
    </location>
</feature>
<dbReference type="PANTHER" id="PTHR23322">
    <property type="entry name" value="FAS-ASSOCIATED PROTEIN"/>
    <property type="match status" value="1"/>
</dbReference>
<evidence type="ECO:0000256" key="2">
    <source>
        <dbReference type="SAM" id="MobiDB-lite"/>
    </source>
</evidence>
<dbReference type="InterPro" id="IPR001012">
    <property type="entry name" value="UBX_dom"/>
</dbReference>
<keyword evidence="1" id="KW-0175">Coiled coil</keyword>
<gene>
    <name evidence="4" type="ORF">PENSTE_c007G02800</name>
</gene>
<dbReference type="InterPro" id="IPR050730">
    <property type="entry name" value="UBX_domain-protein"/>
</dbReference>
<keyword evidence="5" id="KW-1185">Reference proteome</keyword>
<evidence type="ECO:0000313" key="5">
    <source>
        <dbReference type="Proteomes" id="UP000191285"/>
    </source>
</evidence>
<dbReference type="EMBL" id="MLKD01000007">
    <property type="protein sequence ID" value="OQE24702.1"/>
    <property type="molecule type" value="Genomic_DNA"/>
</dbReference>
<feature type="region of interest" description="Disordered" evidence="2">
    <location>
        <begin position="86"/>
        <end position="106"/>
    </location>
</feature>
<evidence type="ECO:0000259" key="3">
    <source>
        <dbReference type="PROSITE" id="PS50033"/>
    </source>
</evidence>
<evidence type="ECO:0000256" key="1">
    <source>
        <dbReference type="ARBA" id="ARBA00023054"/>
    </source>
</evidence>
<dbReference type="InterPro" id="IPR036249">
    <property type="entry name" value="Thioredoxin-like_sf"/>
</dbReference>
<sequence>MPGGEELYPKIVLSALTAHGCHQRLTATMSEELDLDQLSSTERSALETYTTVTGQEPAQAIALLRRSQWNVQIAIAKFFDGEGPDPLEEAREALNSPPPRPTRQTQNLMTEDLTEQLAPTARSADPAPRVNTQPEGQPAYRPPLIIALLFTPFNLVYRLLYNSFRLFGTLFPFLPRLFNATANPALQGARRNTTGRRPLGPKDTAARFIREFEEEYGSHSIPFLENGYNMALEKSHRDLKYLLIVLLAPEHDDTSGWVRDTLLAPEVVEFLNDPQNNLLVWGGSVQDSEAYQVASSLKCTKFPFAAVVVHTPNVSSTAMSVVGRIAGTTSATEFVNRLRTTTRTNQEPLERIRATRAEQQASRSLREEQDSAYERSLAIDRERARQRREAEATRQREEQEAADRQAAEEKKQRDLAQWKQWRVQSLGDEPGTDVKEAVRVSVRLPSGERIMRRFAPEAELEELYAVVECHEVLQDESRPTDVTKPEGFTHQYGFRLVSPMPRAVYTVEEGGTIREKIGRGGNLLVEPIEEEDDEDDEEQQGDTEVSS</sequence>
<organism evidence="4 5">
    <name type="scientific">Penicillium steckii</name>
    <dbReference type="NCBI Taxonomy" id="303698"/>
    <lineage>
        <taxon>Eukaryota</taxon>
        <taxon>Fungi</taxon>
        <taxon>Dikarya</taxon>
        <taxon>Ascomycota</taxon>
        <taxon>Pezizomycotina</taxon>
        <taxon>Eurotiomycetes</taxon>
        <taxon>Eurotiomycetidae</taxon>
        <taxon>Eurotiales</taxon>
        <taxon>Aspergillaceae</taxon>
        <taxon>Penicillium</taxon>
    </lineage>
</organism>
<dbReference type="Gene3D" id="3.10.20.90">
    <property type="entry name" value="Phosphatidylinositol 3-kinase Catalytic Subunit, Chain A, domain 1"/>
    <property type="match status" value="1"/>
</dbReference>
<dbReference type="InterPro" id="IPR009060">
    <property type="entry name" value="UBA-like_sf"/>
</dbReference>
<dbReference type="GO" id="GO:0043130">
    <property type="term" value="F:ubiquitin binding"/>
    <property type="evidence" value="ECO:0007669"/>
    <property type="project" value="TreeGrafter"/>
</dbReference>
<dbReference type="SUPFAM" id="SSF52833">
    <property type="entry name" value="Thioredoxin-like"/>
    <property type="match status" value="1"/>
</dbReference>
<feature type="domain" description="UBX" evidence="3">
    <location>
        <begin position="433"/>
        <end position="509"/>
    </location>
</feature>
<protein>
    <recommendedName>
        <fullName evidence="3">UBX domain-containing protein</fullName>
    </recommendedName>
</protein>
<dbReference type="CDD" id="cd01767">
    <property type="entry name" value="UBX"/>
    <property type="match status" value="1"/>
</dbReference>
<feature type="compositionally biased region" description="Basic and acidic residues" evidence="2">
    <location>
        <begin position="364"/>
        <end position="413"/>
    </location>
</feature>
<dbReference type="SMART" id="SM00594">
    <property type="entry name" value="UAS"/>
    <property type="match status" value="1"/>
</dbReference>
<proteinExistence type="predicted"/>
<dbReference type="GO" id="GO:0005783">
    <property type="term" value="C:endoplasmic reticulum"/>
    <property type="evidence" value="ECO:0007669"/>
    <property type="project" value="TreeGrafter"/>
</dbReference>
<dbReference type="Pfam" id="PF14555">
    <property type="entry name" value="UBA_4"/>
    <property type="match status" value="1"/>
</dbReference>
<dbReference type="CDD" id="cd14273">
    <property type="entry name" value="UBA_TAP-C_like"/>
    <property type="match status" value="1"/>
</dbReference>
<dbReference type="InterPro" id="IPR029071">
    <property type="entry name" value="Ubiquitin-like_domsf"/>
</dbReference>
<dbReference type="OrthoDB" id="1026733at2759"/>
<dbReference type="SMART" id="SM00166">
    <property type="entry name" value="UBX"/>
    <property type="match status" value="1"/>
</dbReference>
<dbReference type="SUPFAM" id="SSF46934">
    <property type="entry name" value="UBA-like"/>
    <property type="match status" value="1"/>
</dbReference>
<accession>A0A1V6TE94</accession>
<dbReference type="PROSITE" id="PS50033">
    <property type="entry name" value="UBX"/>
    <property type="match status" value="1"/>
</dbReference>
<dbReference type="GO" id="GO:0036503">
    <property type="term" value="P:ERAD pathway"/>
    <property type="evidence" value="ECO:0007669"/>
    <property type="project" value="TreeGrafter"/>
</dbReference>
<evidence type="ECO:0000313" key="4">
    <source>
        <dbReference type="EMBL" id="OQE24702.1"/>
    </source>
</evidence>
<dbReference type="InterPro" id="IPR006577">
    <property type="entry name" value="UAS"/>
</dbReference>
<comment type="caution">
    <text evidence="4">The sequence shown here is derived from an EMBL/GenBank/DDBJ whole genome shotgun (WGS) entry which is preliminary data.</text>
</comment>
<dbReference type="STRING" id="303698.A0A1V6TE94"/>
<dbReference type="SUPFAM" id="SSF54236">
    <property type="entry name" value="Ubiquitin-like"/>
    <property type="match status" value="1"/>
</dbReference>
<feature type="region of interest" description="Disordered" evidence="2">
    <location>
        <begin position="518"/>
        <end position="547"/>
    </location>
</feature>
<dbReference type="Gene3D" id="3.40.30.10">
    <property type="entry name" value="Glutaredoxin"/>
    <property type="match status" value="1"/>
</dbReference>